<accession>A0A6C0KNT9</accession>
<reference evidence="2" key="1">
    <citation type="journal article" date="2020" name="Nature">
        <title>Giant virus diversity and host interactions through global metagenomics.</title>
        <authorList>
            <person name="Schulz F."/>
            <person name="Roux S."/>
            <person name="Paez-Espino D."/>
            <person name="Jungbluth S."/>
            <person name="Walsh D.A."/>
            <person name="Denef V.J."/>
            <person name="McMahon K.D."/>
            <person name="Konstantinidis K.T."/>
            <person name="Eloe-Fadrosh E.A."/>
            <person name="Kyrpides N.C."/>
            <person name="Woyke T."/>
        </authorList>
    </citation>
    <scope>NUCLEOTIDE SEQUENCE</scope>
    <source>
        <strain evidence="2">GVMAG-S-3300013014-113</strain>
    </source>
</reference>
<proteinExistence type="predicted"/>
<feature type="transmembrane region" description="Helical" evidence="1">
    <location>
        <begin position="289"/>
        <end position="308"/>
    </location>
</feature>
<name>A0A6C0KNT9_9ZZZZ</name>
<evidence type="ECO:0000256" key="1">
    <source>
        <dbReference type="SAM" id="Phobius"/>
    </source>
</evidence>
<keyword evidence="1" id="KW-1133">Transmembrane helix</keyword>
<dbReference type="EMBL" id="MN740954">
    <property type="protein sequence ID" value="QHU19675.1"/>
    <property type="molecule type" value="Genomic_DNA"/>
</dbReference>
<evidence type="ECO:0000313" key="2">
    <source>
        <dbReference type="EMBL" id="QHU19675.1"/>
    </source>
</evidence>
<protein>
    <submittedName>
        <fullName evidence="2">Uncharacterized protein</fullName>
    </submittedName>
</protein>
<sequence length="322" mass="36940">MSTNQELFMFDDCYARPTTILEASFNATLINSYNKFLTPNAYECEKKALRNNSDFFIINDVSSIGSAKYTNCYLPKSTNNGIISNALNIFDSTFGEPPYTKRPATEVIDSCSNFFYNNGANNPNKCFRYTVDNKVYAPKKYYAYYKKPLFNRTNITRASILPNPKVYKDKISELKTYEALIKFDSERYIDNGPLVFSFERYICNPEETNSALLDADIHSLKLKYKNLYHELDRISTDISSITYLNGFDDETLISLNVEIKKKTKELNSLLSFGGANNGRLSDTTFLTQFKIVESSVLLLIIISALFFYNKMRKVKLPILPKN</sequence>
<keyword evidence="1" id="KW-0472">Membrane</keyword>
<dbReference type="AlphaFoldDB" id="A0A6C0KNT9"/>
<organism evidence="2">
    <name type="scientific">viral metagenome</name>
    <dbReference type="NCBI Taxonomy" id="1070528"/>
    <lineage>
        <taxon>unclassified sequences</taxon>
        <taxon>metagenomes</taxon>
        <taxon>organismal metagenomes</taxon>
    </lineage>
</organism>
<keyword evidence="1" id="KW-0812">Transmembrane</keyword>